<sequence length="229" mass="25365">MATALTTGSFSGMVQGMYESNIGDWTVRFLRVTAALYRVTGLLPAGEPLRTTLRKHANDVLAGCIAESHGVTHGSAGLESKIETLLGFITVAHTLPEVKQENFFVLEREYRASVAEWARELKTRAGREQQAVHATHQAPANHVPALAENPPQEPAREPASKGKAANERHRAILERLAQTPRVKVSDFYEIFQGISPKTIQRDLQELVSKNVIKKEGEKRWTIYMRGGNA</sequence>
<protein>
    <recommendedName>
        <fullName evidence="4">HTH deoR-type domain-containing protein</fullName>
    </recommendedName>
</protein>
<feature type="compositionally biased region" description="Basic and acidic residues" evidence="3">
    <location>
        <begin position="154"/>
        <end position="164"/>
    </location>
</feature>
<dbReference type="Proteomes" id="UP000177177">
    <property type="component" value="Unassembled WGS sequence"/>
</dbReference>
<dbReference type="EMBL" id="MHQN01000021">
    <property type="protein sequence ID" value="OHA03261.1"/>
    <property type="molecule type" value="Genomic_DNA"/>
</dbReference>
<keyword evidence="2" id="KW-0804">Transcription</keyword>
<evidence type="ECO:0000313" key="5">
    <source>
        <dbReference type="EMBL" id="OHA03261.1"/>
    </source>
</evidence>
<evidence type="ECO:0000256" key="3">
    <source>
        <dbReference type="SAM" id="MobiDB-lite"/>
    </source>
</evidence>
<name>A0A1G2KXT4_9BACT</name>
<dbReference type="Gene3D" id="1.10.10.10">
    <property type="entry name" value="Winged helix-like DNA-binding domain superfamily/Winged helix DNA-binding domain"/>
    <property type="match status" value="1"/>
</dbReference>
<keyword evidence="1" id="KW-0805">Transcription regulation</keyword>
<feature type="domain" description="HTH deoR-type" evidence="4">
    <location>
        <begin position="168"/>
        <end position="214"/>
    </location>
</feature>
<feature type="region of interest" description="Disordered" evidence="3">
    <location>
        <begin position="144"/>
        <end position="164"/>
    </location>
</feature>
<dbReference type="AlphaFoldDB" id="A0A1G2KXT4"/>
<proteinExistence type="predicted"/>
<organism evidence="5 6">
    <name type="scientific">Candidatus Sungbacteria bacterium RIFCSPHIGHO2_02_FULL_53_17</name>
    <dbReference type="NCBI Taxonomy" id="1802275"/>
    <lineage>
        <taxon>Bacteria</taxon>
        <taxon>Candidatus Sungiibacteriota</taxon>
    </lineage>
</organism>
<dbReference type="Pfam" id="PF08220">
    <property type="entry name" value="HTH_DeoR"/>
    <property type="match status" value="1"/>
</dbReference>
<gene>
    <name evidence="5" type="ORF">A3C92_03255</name>
</gene>
<dbReference type="InterPro" id="IPR036390">
    <property type="entry name" value="WH_DNA-bd_sf"/>
</dbReference>
<dbReference type="InterPro" id="IPR036388">
    <property type="entry name" value="WH-like_DNA-bd_sf"/>
</dbReference>
<evidence type="ECO:0000256" key="1">
    <source>
        <dbReference type="ARBA" id="ARBA00023015"/>
    </source>
</evidence>
<dbReference type="InterPro" id="IPR001034">
    <property type="entry name" value="DeoR_HTH"/>
</dbReference>
<evidence type="ECO:0000259" key="4">
    <source>
        <dbReference type="Pfam" id="PF08220"/>
    </source>
</evidence>
<accession>A0A1G2KXT4</accession>
<evidence type="ECO:0000313" key="6">
    <source>
        <dbReference type="Proteomes" id="UP000177177"/>
    </source>
</evidence>
<evidence type="ECO:0000256" key="2">
    <source>
        <dbReference type="ARBA" id="ARBA00023163"/>
    </source>
</evidence>
<comment type="caution">
    <text evidence="5">The sequence shown here is derived from an EMBL/GenBank/DDBJ whole genome shotgun (WGS) entry which is preliminary data.</text>
</comment>
<reference evidence="5 6" key="1">
    <citation type="journal article" date="2016" name="Nat. Commun.">
        <title>Thousands of microbial genomes shed light on interconnected biogeochemical processes in an aquifer system.</title>
        <authorList>
            <person name="Anantharaman K."/>
            <person name="Brown C.T."/>
            <person name="Hug L.A."/>
            <person name="Sharon I."/>
            <person name="Castelle C.J."/>
            <person name="Probst A.J."/>
            <person name="Thomas B.C."/>
            <person name="Singh A."/>
            <person name="Wilkins M.J."/>
            <person name="Karaoz U."/>
            <person name="Brodie E.L."/>
            <person name="Williams K.H."/>
            <person name="Hubbard S.S."/>
            <person name="Banfield J.F."/>
        </authorList>
    </citation>
    <scope>NUCLEOTIDE SEQUENCE [LARGE SCALE GENOMIC DNA]</scope>
</reference>
<dbReference type="GO" id="GO:0003700">
    <property type="term" value="F:DNA-binding transcription factor activity"/>
    <property type="evidence" value="ECO:0007669"/>
    <property type="project" value="InterPro"/>
</dbReference>
<dbReference type="SUPFAM" id="SSF46785">
    <property type="entry name" value="Winged helix' DNA-binding domain"/>
    <property type="match status" value="1"/>
</dbReference>